<dbReference type="Proteomes" id="UP000009183">
    <property type="component" value="Chromosome 9"/>
</dbReference>
<organism evidence="1 2">
    <name type="scientific">Vitis vinifera</name>
    <name type="common">Grape</name>
    <dbReference type="NCBI Taxonomy" id="29760"/>
    <lineage>
        <taxon>Eukaryota</taxon>
        <taxon>Viridiplantae</taxon>
        <taxon>Streptophyta</taxon>
        <taxon>Embryophyta</taxon>
        <taxon>Tracheophyta</taxon>
        <taxon>Spermatophyta</taxon>
        <taxon>Magnoliopsida</taxon>
        <taxon>eudicotyledons</taxon>
        <taxon>Gunneridae</taxon>
        <taxon>Pentapetalae</taxon>
        <taxon>rosids</taxon>
        <taxon>Vitales</taxon>
        <taxon>Vitaceae</taxon>
        <taxon>Viteae</taxon>
        <taxon>Vitis</taxon>
    </lineage>
</organism>
<dbReference type="HOGENOM" id="CLU_1762106_0_0_1"/>
<accession>F6HY15</accession>
<dbReference type="AlphaFoldDB" id="F6HY15"/>
<gene>
    <name evidence="1" type="ordered locus">VIT_09s0002g02170</name>
</gene>
<proteinExistence type="predicted"/>
<dbReference type="PaxDb" id="29760-VIT_09s0002g02170.t01"/>
<sequence length="148" mass="16808">MVMMMMMMWTTSTHTHHHHHHHQCLSPCGIFARLCKKSWSIFQLYIQSHELPAQGLTLTLTLTPFCCFLHTLSMSGQQQRTKNVGVWVEESDFLEINITAIGKDILLKIDEATELTIKCKKGLQIMIPDPNKTQANPTKTQAAKVCTS</sequence>
<protein>
    <submittedName>
        <fullName evidence="1">Uncharacterized protein</fullName>
    </submittedName>
</protein>
<dbReference type="EMBL" id="FN596494">
    <property type="protein sequence ID" value="CCB59338.1"/>
    <property type="molecule type" value="Genomic_DNA"/>
</dbReference>
<reference evidence="2" key="1">
    <citation type="journal article" date="2007" name="Nature">
        <title>The grapevine genome sequence suggests ancestral hexaploidization in major angiosperm phyla.</title>
        <authorList>
            <consortium name="The French-Italian Public Consortium for Grapevine Genome Characterization."/>
            <person name="Jaillon O."/>
            <person name="Aury J.-M."/>
            <person name="Noel B."/>
            <person name="Policriti A."/>
            <person name="Clepet C."/>
            <person name="Casagrande A."/>
            <person name="Choisne N."/>
            <person name="Aubourg S."/>
            <person name="Vitulo N."/>
            <person name="Jubin C."/>
            <person name="Vezzi A."/>
            <person name="Legeai F."/>
            <person name="Hugueney P."/>
            <person name="Dasilva C."/>
            <person name="Horner D."/>
            <person name="Mica E."/>
            <person name="Jublot D."/>
            <person name="Poulain J."/>
            <person name="Bruyere C."/>
            <person name="Billault A."/>
            <person name="Segurens B."/>
            <person name="Gouyvenoux M."/>
            <person name="Ugarte E."/>
            <person name="Cattonaro F."/>
            <person name="Anthouard V."/>
            <person name="Vico V."/>
            <person name="Del Fabbro C."/>
            <person name="Alaux M."/>
            <person name="Di Gaspero G."/>
            <person name="Dumas V."/>
            <person name="Felice N."/>
            <person name="Paillard S."/>
            <person name="Juman I."/>
            <person name="Moroldo M."/>
            <person name="Scalabrin S."/>
            <person name="Canaguier A."/>
            <person name="Le Clainche I."/>
            <person name="Malacrida G."/>
            <person name="Durand E."/>
            <person name="Pesole G."/>
            <person name="Laucou V."/>
            <person name="Chatelet P."/>
            <person name="Merdinoglu D."/>
            <person name="Delledonne M."/>
            <person name="Pezzotti M."/>
            <person name="Lecharny A."/>
            <person name="Scarpelli C."/>
            <person name="Artiguenave F."/>
            <person name="Pe M.E."/>
            <person name="Valle G."/>
            <person name="Morgante M."/>
            <person name="Caboche M."/>
            <person name="Adam-Blondon A.-F."/>
            <person name="Weissenbach J."/>
            <person name="Quetier F."/>
            <person name="Wincker P."/>
        </authorList>
    </citation>
    <scope>NUCLEOTIDE SEQUENCE [LARGE SCALE GENOMIC DNA]</scope>
    <source>
        <strain evidence="2">cv. Pinot noir / PN40024</strain>
    </source>
</reference>
<evidence type="ECO:0000313" key="2">
    <source>
        <dbReference type="Proteomes" id="UP000009183"/>
    </source>
</evidence>
<dbReference type="InParanoid" id="F6HY15"/>
<evidence type="ECO:0000313" key="1">
    <source>
        <dbReference type="EMBL" id="CCB59338.1"/>
    </source>
</evidence>
<name>F6HY15_VITVI</name>
<keyword evidence="2" id="KW-1185">Reference proteome</keyword>